<feature type="compositionally biased region" description="Basic and acidic residues" evidence="7">
    <location>
        <begin position="790"/>
        <end position="807"/>
    </location>
</feature>
<reference evidence="10" key="2">
    <citation type="submission" date="2010-05" db="EMBL/GenBank/DDBJ databases">
        <title>The Genome Sequence of Magnaporthe poae strain ATCC 64411.</title>
        <authorList>
            <consortium name="The Broad Institute Genome Sequencing Platform"/>
            <consortium name="Broad Institute Genome Sequencing Center for Infectious Disease"/>
            <person name="Ma L.-J."/>
            <person name="Dead R."/>
            <person name="Young S."/>
            <person name="Zeng Q."/>
            <person name="Koehrsen M."/>
            <person name="Alvarado L."/>
            <person name="Berlin A."/>
            <person name="Chapman S.B."/>
            <person name="Chen Z."/>
            <person name="Freedman E."/>
            <person name="Gellesch M."/>
            <person name="Goldberg J."/>
            <person name="Griggs A."/>
            <person name="Gujja S."/>
            <person name="Heilman E.R."/>
            <person name="Heiman D."/>
            <person name="Hepburn T."/>
            <person name="Howarth C."/>
            <person name="Jen D."/>
            <person name="Larson L."/>
            <person name="Mehta T."/>
            <person name="Neiman D."/>
            <person name="Pearson M."/>
            <person name="Roberts A."/>
            <person name="Saif S."/>
            <person name="Shea T."/>
            <person name="Shenoy N."/>
            <person name="Sisk P."/>
            <person name="Stolte C."/>
            <person name="Sykes S."/>
            <person name="Walk T."/>
            <person name="White J."/>
            <person name="Yandava C."/>
            <person name="Haas B."/>
            <person name="Nusbaum C."/>
            <person name="Birren B."/>
        </authorList>
    </citation>
    <scope>NUCLEOTIDE SEQUENCE</scope>
    <source>
        <strain evidence="10">ATCC 64411</strain>
    </source>
</reference>
<dbReference type="Pfam" id="PF12359">
    <property type="entry name" value="DUF3645"/>
    <property type="match status" value="1"/>
</dbReference>
<dbReference type="EMBL" id="ADBL01002569">
    <property type="status" value="NOT_ANNOTATED_CDS"/>
    <property type="molecule type" value="Genomic_DNA"/>
</dbReference>
<proteinExistence type="predicted"/>
<evidence type="ECO:0000256" key="7">
    <source>
        <dbReference type="SAM" id="MobiDB-lite"/>
    </source>
</evidence>
<reference evidence="11" key="5">
    <citation type="submission" date="2015-06" db="UniProtKB">
        <authorList>
            <consortium name="EnsemblFungi"/>
        </authorList>
    </citation>
    <scope>IDENTIFICATION</scope>
    <source>
        <strain evidence="11">ATCC 64411</strain>
    </source>
</reference>
<feature type="domain" description="DUF3638" evidence="8">
    <location>
        <begin position="1058"/>
        <end position="1284"/>
    </location>
</feature>
<protein>
    <recommendedName>
        <fullName evidence="2">ubiquitinyl hydrolase 1</fullName>
        <ecNumber evidence="2">3.4.19.12</ecNumber>
    </recommendedName>
</protein>
<reference evidence="12" key="1">
    <citation type="submission" date="2010-05" db="EMBL/GenBank/DDBJ databases">
        <title>The genome sequence of Magnaporthe poae strain ATCC 64411.</title>
        <authorList>
            <person name="Ma L.-J."/>
            <person name="Dead R."/>
            <person name="Young S."/>
            <person name="Zeng Q."/>
            <person name="Koehrsen M."/>
            <person name="Alvarado L."/>
            <person name="Berlin A."/>
            <person name="Chapman S.B."/>
            <person name="Chen Z."/>
            <person name="Freedman E."/>
            <person name="Gellesch M."/>
            <person name="Goldberg J."/>
            <person name="Griggs A."/>
            <person name="Gujja S."/>
            <person name="Heilman E.R."/>
            <person name="Heiman D."/>
            <person name="Hepburn T."/>
            <person name="Howarth C."/>
            <person name="Jen D."/>
            <person name="Larson L."/>
            <person name="Mehta T."/>
            <person name="Neiman D."/>
            <person name="Pearson M."/>
            <person name="Roberts A."/>
            <person name="Saif S."/>
            <person name="Shea T."/>
            <person name="Shenoy N."/>
            <person name="Sisk P."/>
            <person name="Stolte C."/>
            <person name="Sykes S."/>
            <person name="Walk T."/>
            <person name="White J."/>
            <person name="Yandava C."/>
            <person name="Haas B."/>
            <person name="Nusbaum C."/>
            <person name="Birren B."/>
        </authorList>
    </citation>
    <scope>NUCLEOTIDE SEQUENCE [LARGE SCALE GENOMIC DNA]</scope>
    <source>
        <strain evidence="12">ATCC 64411 / 73-15</strain>
    </source>
</reference>
<evidence type="ECO:0000313" key="11">
    <source>
        <dbReference type="EnsemblFungi" id="MAPG_10019T0"/>
    </source>
</evidence>
<feature type="region of interest" description="Disordered" evidence="7">
    <location>
        <begin position="820"/>
        <end position="848"/>
    </location>
</feature>
<evidence type="ECO:0000256" key="5">
    <source>
        <dbReference type="ARBA" id="ARBA00022801"/>
    </source>
</evidence>
<evidence type="ECO:0000313" key="10">
    <source>
        <dbReference type="EMBL" id="KLU91501.1"/>
    </source>
</evidence>
<evidence type="ECO:0000256" key="1">
    <source>
        <dbReference type="ARBA" id="ARBA00000707"/>
    </source>
</evidence>
<dbReference type="PANTHER" id="PTHR13367:SF34">
    <property type="match status" value="1"/>
</dbReference>
<reference evidence="10" key="3">
    <citation type="submission" date="2011-03" db="EMBL/GenBank/DDBJ databases">
        <title>Annotation of Magnaporthe poae ATCC 64411.</title>
        <authorList>
            <person name="Ma L.-J."/>
            <person name="Dead R."/>
            <person name="Young S.K."/>
            <person name="Zeng Q."/>
            <person name="Gargeya S."/>
            <person name="Fitzgerald M."/>
            <person name="Haas B."/>
            <person name="Abouelleil A."/>
            <person name="Alvarado L."/>
            <person name="Arachchi H.M."/>
            <person name="Berlin A."/>
            <person name="Brown A."/>
            <person name="Chapman S.B."/>
            <person name="Chen Z."/>
            <person name="Dunbar C."/>
            <person name="Freedman E."/>
            <person name="Gearin G."/>
            <person name="Gellesch M."/>
            <person name="Goldberg J."/>
            <person name="Griggs A."/>
            <person name="Gujja S."/>
            <person name="Heiman D."/>
            <person name="Howarth C."/>
            <person name="Larson L."/>
            <person name="Lui A."/>
            <person name="MacDonald P.J.P."/>
            <person name="Mehta T."/>
            <person name="Montmayeur A."/>
            <person name="Murphy C."/>
            <person name="Neiman D."/>
            <person name="Pearson M."/>
            <person name="Priest M."/>
            <person name="Roberts A."/>
            <person name="Saif S."/>
            <person name="Shea T."/>
            <person name="Shenoy N."/>
            <person name="Sisk P."/>
            <person name="Stolte C."/>
            <person name="Sykes S."/>
            <person name="Yandava C."/>
            <person name="Wortman J."/>
            <person name="Nusbaum C."/>
            <person name="Birren B."/>
        </authorList>
    </citation>
    <scope>NUCLEOTIDE SEQUENCE</scope>
    <source>
        <strain evidence="10">ATCC 64411</strain>
    </source>
</reference>
<dbReference type="STRING" id="644358.A0A0C4EBH2"/>
<dbReference type="InterPro" id="IPR051346">
    <property type="entry name" value="OTU_Deubiquitinase"/>
</dbReference>
<keyword evidence="12" id="KW-1185">Reference proteome</keyword>
<gene>
    <name evidence="10" type="ORF">MAPG_10019</name>
</gene>
<keyword evidence="3" id="KW-0645">Protease</keyword>
<sequence>MPCGTADQERRRRLAQHSSMVALICHATFDVDAALAPSVFSDGAESALLIEASIRAAELAPSQLPDHPTTPILDLLLHRWRRVSYEAEPRLKDLIVDRDSPCLDMAIRAVWPSYTRGEKWSAAPAPHRHVLVTRLPATSGRDPLSLQYNLLTGDFMVGGSPFSPLPANFQMHATYDRMFGSAAFTVVPSYMRSQGMQHMATSMYHGHELHFAMLDWSGSLVIRSEKGGTTYELIPVESLRGDFPDRLLDGYAHWLVLGRRRIEFRPIDMAWQTLEDVGSSSEGYYVLDLGDAAAAAAAARMTKANSSIETVGTHSETARVVHSIFRPLESPRFIEMAFDRGRSVLNISLERLRLSFSLASGGSTIASEQYRGYCVDEDQSIGALSGLESKLVLRRSYDGQLDARLVLIPAGYISFVAGPDGRARSTSIDTGPGDRVQHHVFRIDTMLGCLRDGGAVSSKLLLCHLHAITTHCLPDRLTGRTGTEEALRILSSAAVQRTSQLQLQDEEVERLNLIANISPSWGSDRNIPAIVTWPCTAPRVAQDGAFRELAQAIVDVPMSPQHSFLLRRAAARMSAYRAPLYVGAGRPQPTAERQAVGYAGYSDAQDWESELEVCRLARHIINDEGQAVLLHSFPPQDVVFFAQCPLAGRSAWGDPGLTAEFNTGWISDPKQISIDTWCGVLQEINSLRRGNPPGNHRYRLILFFAGLLFAPMASLGVVQLLLVVATAPIVRKIDAARGEPLDPPVVVDLVEALANAATHTDHQVRLEDMKACFAALLEQVSKLPLSSRQSPEKSKVTQAHMSEEPAGRRGFLSVDDMFGRSKPPARRPPRWPFARRHDVPKTSNEPPQPKLLHLLGVLQGMARFEHERRYVKELEQGVGALQGSDTRRLWDPDRRRRPLGHLGAHQGEADNMLATVSDVLDAATTTTTTTTTQGGPGGEPAQPSLPPGPSGSVYAAIRHALSGTTDPTAAAAAGKSNGAPGDAQLEKPLSLALRLPEVTPMLLLERLSRRHRAKLSDEWLRCLVDYAVSLTALQRAERMLRAVDDDKLLAKELQNVGHRGWDPNAFPDWLLLEVEMDILIRPVQALIASAMMRPPSARSHVMQLNMGEGKSSVIVPMVASPLADGSRLVRIIVAKPQSKQMLHTLTRALGGLLDRRVYQLPPFSRGSGYNTEPSRLAALRADCVACLESGGVLLAQPEHILSLRLSGLEAALLATDGPGKDALFRLQHFFDRKSRDIIDESDEILSTKSELIYTMGSQDAVDLGPLRWRMIQSVLGLVAEIAPAIGKQYPDMVEVGSLGLEGRFPRIRVLNEAGATVLTNRLVQRIFDGGLAGYTHVAGRQQHVKDAMFRYVMQLEPGADDIAVVEAAEELQQPLFLLRGLIACRVLCFALQKRWRVNYGRTDDRNPPTGLAVPFRAKDLPVPQAEFSHPDVVIILTCLTYYYGGLRDDELFRLIERLSLSADGEREYLAWVQSTPDGISPGLGGLGDINTNDHEHCIAEVFPRLRHLRMAINYYLSSILFSREMREYPQKLSESGWSIAATRAHPATGFSGTNDTKYLLPLGIKSLDLKEQRHTNALVLNHLLRPDNTVQDVPAGELPAAALPGHGPSLTLQLLRHVVESPSPIRVIIDAGAQIVELDNAETARQWLDLVPAAEASAAVFFNSDEEMCVVSRDGTTQPFLTSPYATNTESCLVYIDDAHTRGTDLRLPNDYRAAVTLGPALTRDRIVQACMRMRELGRGQSVVFLMPVEIRQKITKLRDIPPDGHIEVADVLAWSISETWREVGQLTPLWAVQGRRHRRQQRLWGRANKRDYYELSRDMATKFLERESLTLRERYHSSHRSRASQKILARAIAARVTAARVTASAVPDVLKSETARIRERCDALGVGKQRHAVSLEKEEERELLAEALKAGVQKTLPRGVEALEPSLHKDVEAFVATGTIPDGSPAFLPAFRALAGSSVANLVRGLPGGGLVCPPRHARLFATADFARTVRLPPLTDAAPDIMDSYQRPVQWVVTAVPAPPAPLDEATVVLLSPWEADRLMPTFRSGKTLYLRTYDDYVETCRLLGVPYRAGAGAEGDDKGKETEGFGRDAVPFFLGLFGKIRHPSADLSCTDIGHILAGDVLRPSYFSGPMRTR</sequence>
<dbReference type="Pfam" id="PF12340">
    <property type="entry name" value="DUF3638"/>
    <property type="match status" value="1"/>
</dbReference>
<dbReference type="InterPro" id="IPR022099">
    <property type="entry name" value="DUF3638"/>
</dbReference>
<keyword evidence="5" id="KW-0378">Hydrolase</keyword>
<dbReference type="OMA" id="QPENNHY"/>
<accession>A0A0C4EBH2</accession>
<reference evidence="11" key="4">
    <citation type="journal article" date="2015" name="G3 (Bethesda)">
        <title>Genome sequences of three phytopathogenic species of the Magnaporthaceae family of fungi.</title>
        <authorList>
            <person name="Okagaki L.H."/>
            <person name="Nunes C.C."/>
            <person name="Sailsbery J."/>
            <person name="Clay B."/>
            <person name="Brown D."/>
            <person name="John T."/>
            <person name="Oh Y."/>
            <person name="Young N."/>
            <person name="Fitzgerald M."/>
            <person name="Haas B.J."/>
            <person name="Zeng Q."/>
            <person name="Young S."/>
            <person name="Adiconis X."/>
            <person name="Fan L."/>
            <person name="Levin J.Z."/>
            <person name="Mitchell T.K."/>
            <person name="Okubara P.A."/>
            <person name="Farman M.L."/>
            <person name="Kohn L.M."/>
            <person name="Birren B."/>
            <person name="Ma L.-J."/>
            <person name="Dean R.A."/>
        </authorList>
    </citation>
    <scope>NUCLEOTIDE SEQUENCE</scope>
    <source>
        <strain evidence="11">ATCC 64411 / 73-15</strain>
    </source>
</reference>
<dbReference type="PANTHER" id="PTHR13367">
    <property type="entry name" value="UBIQUITIN THIOESTERASE"/>
    <property type="match status" value="1"/>
</dbReference>
<keyword evidence="4" id="KW-0833">Ubl conjugation pathway</keyword>
<dbReference type="EnsemblFungi" id="MAPG_10019T0">
    <property type="protein sequence ID" value="MAPG_10019T0"/>
    <property type="gene ID" value="MAPG_10019"/>
</dbReference>
<evidence type="ECO:0000256" key="6">
    <source>
        <dbReference type="ARBA" id="ARBA00022807"/>
    </source>
</evidence>
<organism evidence="11 12">
    <name type="scientific">Magnaporthiopsis poae (strain ATCC 64411 / 73-15)</name>
    <name type="common">Kentucky bluegrass fungus</name>
    <name type="synonym">Magnaporthe poae</name>
    <dbReference type="NCBI Taxonomy" id="644358"/>
    <lineage>
        <taxon>Eukaryota</taxon>
        <taxon>Fungi</taxon>
        <taxon>Dikarya</taxon>
        <taxon>Ascomycota</taxon>
        <taxon>Pezizomycotina</taxon>
        <taxon>Sordariomycetes</taxon>
        <taxon>Sordariomycetidae</taxon>
        <taxon>Magnaporthales</taxon>
        <taxon>Magnaporthaceae</taxon>
        <taxon>Magnaporthiopsis</taxon>
    </lineage>
</organism>
<dbReference type="EMBL" id="ADBL01002570">
    <property type="status" value="NOT_ANNOTATED_CDS"/>
    <property type="molecule type" value="Genomic_DNA"/>
</dbReference>
<dbReference type="VEuPathDB" id="FungiDB:MAPG_10019"/>
<dbReference type="EC" id="3.4.19.12" evidence="2"/>
<evidence type="ECO:0000259" key="8">
    <source>
        <dbReference type="Pfam" id="PF12340"/>
    </source>
</evidence>
<dbReference type="Proteomes" id="UP000011715">
    <property type="component" value="Unassembled WGS sequence"/>
</dbReference>
<feature type="domain" description="DUF3645" evidence="9">
    <location>
        <begin position="1405"/>
        <end position="1437"/>
    </location>
</feature>
<dbReference type="OrthoDB" id="3182339at2759"/>
<dbReference type="GO" id="GO:0004843">
    <property type="term" value="F:cysteine-type deubiquitinase activity"/>
    <property type="evidence" value="ECO:0007669"/>
    <property type="project" value="UniProtKB-EC"/>
</dbReference>
<feature type="region of interest" description="Disordered" evidence="7">
    <location>
        <begin position="926"/>
        <end position="952"/>
    </location>
</feature>
<keyword evidence="6" id="KW-0788">Thiol protease</keyword>
<evidence type="ECO:0000313" key="12">
    <source>
        <dbReference type="Proteomes" id="UP000011715"/>
    </source>
</evidence>
<dbReference type="GO" id="GO:0006508">
    <property type="term" value="P:proteolysis"/>
    <property type="evidence" value="ECO:0007669"/>
    <property type="project" value="UniProtKB-KW"/>
</dbReference>
<dbReference type="InterPro" id="IPR022105">
    <property type="entry name" value="DUF3645"/>
</dbReference>
<comment type="catalytic activity">
    <reaction evidence="1">
        <text>Thiol-dependent hydrolysis of ester, thioester, amide, peptide and isopeptide bonds formed by the C-terminal Gly of ubiquitin (a 76-residue protein attached to proteins as an intracellular targeting signal).</text>
        <dbReference type="EC" id="3.4.19.12"/>
    </reaction>
</comment>
<name>A0A0C4EBH2_MAGP6</name>
<evidence type="ECO:0000256" key="2">
    <source>
        <dbReference type="ARBA" id="ARBA00012759"/>
    </source>
</evidence>
<evidence type="ECO:0000256" key="4">
    <source>
        <dbReference type="ARBA" id="ARBA00022786"/>
    </source>
</evidence>
<dbReference type="eggNOG" id="ENOG502QUFK">
    <property type="taxonomic scope" value="Eukaryota"/>
</dbReference>
<evidence type="ECO:0000259" key="9">
    <source>
        <dbReference type="Pfam" id="PF12359"/>
    </source>
</evidence>
<dbReference type="EMBL" id="GL876977">
    <property type="protein sequence ID" value="KLU91501.1"/>
    <property type="molecule type" value="Genomic_DNA"/>
</dbReference>
<feature type="region of interest" description="Disordered" evidence="7">
    <location>
        <begin position="784"/>
        <end position="808"/>
    </location>
</feature>
<evidence type="ECO:0000256" key="3">
    <source>
        <dbReference type="ARBA" id="ARBA00022670"/>
    </source>
</evidence>